<gene>
    <name evidence="2" type="ORF">Y5S_01318</name>
</gene>
<organism evidence="2 3">
    <name type="scientific">Alcanivorax nanhaiticus</name>
    <dbReference type="NCBI Taxonomy" id="1177154"/>
    <lineage>
        <taxon>Bacteria</taxon>
        <taxon>Pseudomonadati</taxon>
        <taxon>Pseudomonadota</taxon>
        <taxon>Gammaproteobacteria</taxon>
        <taxon>Oceanospirillales</taxon>
        <taxon>Alcanivoracaceae</taxon>
        <taxon>Alcanivorax</taxon>
    </lineage>
</organism>
<proteinExistence type="predicted"/>
<dbReference type="eggNOG" id="ENOG5033GW9">
    <property type="taxonomic scope" value="Bacteria"/>
</dbReference>
<feature type="signal peptide" evidence="1">
    <location>
        <begin position="1"/>
        <end position="19"/>
    </location>
</feature>
<evidence type="ECO:0008006" key="4">
    <source>
        <dbReference type="Google" id="ProtNLM"/>
    </source>
</evidence>
<feature type="chain" id="PRO_5001919018" description="Lipoprotein" evidence="1">
    <location>
        <begin position="20"/>
        <end position="138"/>
    </location>
</feature>
<dbReference type="RefSeq" id="WP_035231486.1">
    <property type="nucleotide sequence ID" value="NZ_ARXV01000004.1"/>
</dbReference>
<accession>A0A095USB3</accession>
<protein>
    <recommendedName>
        <fullName evidence="4">Lipoprotein</fullName>
    </recommendedName>
</protein>
<dbReference type="PATRIC" id="fig|1177154.3.peg.1342"/>
<dbReference type="STRING" id="1177154.Y5S_01318"/>
<evidence type="ECO:0000313" key="3">
    <source>
        <dbReference type="Proteomes" id="UP000029444"/>
    </source>
</evidence>
<dbReference type="OrthoDB" id="6078119at2"/>
<reference evidence="2 3" key="1">
    <citation type="submission" date="2012-09" db="EMBL/GenBank/DDBJ databases">
        <title>Genome Sequence of alkane-degrading Bacterium Alcanivorax sp. 19-m-6.</title>
        <authorList>
            <person name="Lai Q."/>
            <person name="Shao Z."/>
        </authorList>
    </citation>
    <scope>NUCLEOTIDE SEQUENCE [LARGE SCALE GENOMIC DNA]</scope>
    <source>
        <strain evidence="2 3">19-m-6</strain>
    </source>
</reference>
<dbReference type="PROSITE" id="PS51257">
    <property type="entry name" value="PROKAR_LIPOPROTEIN"/>
    <property type="match status" value="1"/>
</dbReference>
<comment type="caution">
    <text evidence="2">The sequence shown here is derived from an EMBL/GenBank/DDBJ whole genome shotgun (WGS) entry which is preliminary data.</text>
</comment>
<keyword evidence="3" id="KW-1185">Reference proteome</keyword>
<evidence type="ECO:0000313" key="2">
    <source>
        <dbReference type="EMBL" id="KGD65425.1"/>
    </source>
</evidence>
<dbReference type="Proteomes" id="UP000029444">
    <property type="component" value="Unassembled WGS sequence"/>
</dbReference>
<evidence type="ECO:0000256" key="1">
    <source>
        <dbReference type="SAM" id="SignalP"/>
    </source>
</evidence>
<sequence>MAQFARISLLVIASLFLMACSQTPGESDARKVLKAELESARLDELLKIHSIEKHNGYEDNDGRYTIEVSYQLKAASSLNDYAAEVKGDESLSGMDRFALIMALSALRVEYGNFDKGDTFDEKRVLTFRDTEQGWMPVE</sequence>
<keyword evidence="1" id="KW-0732">Signal</keyword>
<dbReference type="AlphaFoldDB" id="A0A095USB3"/>
<name>A0A095USB3_9GAMM</name>
<dbReference type="EMBL" id="ARXV01000004">
    <property type="protein sequence ID" value="KGD65425.1"/>
    <property type="molecule type" value="Genomic_DNA"/>
</dbReference>